<dbReference type="Pfam" id="PF02518">
    <property type="entry name" value="HATPase_c"/>
    <property type="match status" value="1"/>
</dbReference>
<protein>
    <recommendedName>
        <fullName evidence="2">histidine kinase</fullName>
        <ecNumber evidence="2">2.7.13.3</ecNumber>
    </recommendedName>
</protein>
<dbReference type="SMART" id="SM00388">
    <property type="entry name" value="HisKA"/>
    <property type="match status" value="1"/>
</dbReference>
<dbReference type="PANTHER" id="PTHR43711:SF31">
    <property type="entry name" value="HISTIDINE KINASE"/>
    <property type="match status" value="1"/>
</dbReference>
<dbReference type="PRINTS" id="PR00344">
    <property type="entry name" value="BCTRLSENSOR"/>
</dbReference>
<evidence type="ECO:0000259" key="8">
    <source>
        <dbReference type="PROSITE" id="PS50109"/>
    </source>
</evidence>
<dbReference type="Gene3D" id="1.10.287.130">
    <property type="match status" value="1"/>
</dbReference>
<dbReference type="SUPFAM" id="SSF47384">
    <property type="entry name" value="Homodimeric domain of signal transducing histidine kinase"/>
    <property type="match status" value="1"/>
</dbReference>
<feature type="domain" description="Histidine kinase" evidence="8">
    <location>
        <begin position="269"/>
        <end position="487"/>
    </location>
</feature>
<dbReference type="FunFam" id="3.30.565.10:FF:000006">
    <property type="entry name" value="Sensor histidine kinase WalK"/>
    <property type="match status" value="1"/>
</dbReference>
<evidence type="ECO:0000313" key="10">
    <source>
        <dbReference type="Proteomes" id="UP000289269"/>
    </source>
</evidence>
<name>A0A4Q0AJ46_9BACT</name>
<keyword evidence="3" id="KW-0597">Phosphoprotein</keyword>
<keyword evidence="7" id="KW-0472">Membrane</keyword>
<feature type="transmembrane region" description="Helical" evidence="7">
    <location>
        <begin position="50"/>
        <end position="72"/>
    </location>
</feature>
<keyword evidence="10" id="KW-1185">Reference proteome</keyword>
<keyword evidence="4" id="KW-0808">Transferase</keyword>
<dbReference type="InterPro" id="IPR005467">
    <property type="entry name" value="His_kinase_dom"/>
</dbReference>
<proteinExistence type="predicted"/>
<dbReference type="CDD" id="cd00082">
    <property type="entry name" value="HisKA"/>
    <property type="match status" value="1"/>
</dbReference>
<evidence type="ECO:0000313" key="9">
    <source>
        <dbReference type="EMBL" id="RWZ79267.1"/>
    </source>
</evidence>
<sequence>MAIRIDQFYPKFRARAIYVVLGFEIFIGLIAAATYIVLLAGDIGKPLEHLTISGAVFGFLQLILTPFIVAYVSEPAKLIAEAVVHVSQQDSTVKPPNINLARHERSGLKALVQIIYDLALGTQPTAAPAAAAPSAQTAAVTAIPAELAAQLLELMPCGVAALNSRREVIFANQLAPTLINSDQKRSLELIFDNGDTLENWLTECEASKVHDQKSWSRVANRLPDDPERRQYDVIASYQKASPVADTVLLFIDRTSAYAPAQENMDFIALAAHELRGPITVIRGYLDILDSELQPLLQPDQKELIDRLNVSANRLSGYVNNILNVSRYDRRHLQLHLHEDRIENIFSGLIDDLAMRARTQNRLLSVDIPPGLPTVAADRASVSEVIANLVDNAIKYSSEGGQIIVRASVKGDFVEVTVQDFGIGIPGAIMGNLFNKFYRSHRSRQSVSGTGLGLYISKAIIESHGGTIWARSTEGRGSTFGFSLPIYSTVADKLLRSNSANEGIIESSNGWIKNHAMYRG</sequence>
<dbReference type="EMBL" id="SCKW01000016">
    <property type="protein sequence ID" value="RWZ79267.1"/>
    <property type="molecule type" value="Genomic_DNA"/>
</dbReference>
<gene>
    <name evidence="9" type="ORF">EOT04_01985</name>
</gene>
<evidence type="ECO:0000256" key="5">
    <source>
        <dbReference type="ARBA" id="ARBA00022777"/>
    </source>
</evidence>
<dbReference type="Gene3D" id="3.30.565.10">
    <property type="entry name" value="Histidine kinase-like ATPase, C-terminal domain"/>
    <property type="match status" value="1"/>
</dbReference>
<comment type="caution">
    <text evidence="9">The sequence shown here is derived from an EMBL/GenBank/DDBJ whole genome shotgun (WGS) entry which is preliminary data.</text>
</comment>
<feature type="transmembrane region" description="Helical" evidence="7">
    <location>
        <begin position="16"/>
        <end position="38"/>
    </location>
</feature>
<evidence type="ECO:0000256" key="6">
    <source>
        <dbReference type="ARBA" id="ARBA00023012"/>
    </source>
</evidence>
<dbReference type="InterPro" id="IPR003661">
    <property type="entry name" value="HisK_dim/P_dom"/>
</dbReference>
<dbReference type="EC" id="2.7.13.3" evidence="2"/>
<evidence type="ECO:0000256" key="3">
    <source>
        <dbReference type="ARBA" id="ARBA00022553"/>
    </source>
</evidence>
<dbReference type="Pfam" id="PF00512">
    <property type="entry name" value="HisKA"/>
    <property type="match status" value="1"/>
</dbReference>
<dbReference type="PROSITE" id="PS50109">
    <property type="entry name" value="HIS_KIN"/>
    <property type="match status" value="1"/>
</dbReference>
<dbReference type="CDD" id="cd00075">
    <property type="entry name" value="HATPase"/>
    <property type="match status" value="1"/>
</dbReference>
<comment type="catalytic activity">
    <reaction evidence="1">
        <text>ATP + protein L-histidine = ADP + protein N-phospho-L-histidine.</text>
        <dbReference type="EC" id="2.7.13.3"/>
    </reaction>
</comment>
<dbReference type="AlphaFoldDB" id="A0A4Q0AJ46"/>
<evidence type="ECO:0000256" key="7">
    <source>
        <dbReference type="SAM" id="Phobius"/>
    </source>
</evidence>
<dbReference type="InterPro" id="IPR036097">
    <property type="entry name" value="HisK_dim/P_sf"/>
</dbReference>
<keyword evidence="6" id="KW-0902">Two-component regulatory system</keyword>
<reference evidence="9" key="1">
    <citation type="submission" date="2019-01" db="EMBL/GenBank/DDBJ databases">
        <title>Genomic signatures and co-occurrence patterns of the ultra-small Saccharimodia (Patescibacteria phylum) suggest a symbiotic lifestyle.</title>
        <authorList>
            <person name="Lemos L."/>
            <person name="Medeiros J."/>
            <person name="Andreote F."/>
            <person name="Fernandes G."/>
            <person name="Varani A."/>
            <person name="Oliveira G."/>
            <person name="Pylro V."/>
        </authorList>
    </citation>
    <scope>NUCLEOTIDE SEQUENCE [LARGE SCALE GENOMIC DNA]</scope>
    <source>
        <strain evidence="9">AMD01</strain>
    </source>
</reference>
<dbReference type="InterPro" id="IPR003594">
    <property type="entry name" value="HATPase_dom"/>
</dbReference>
<evidence type="ECO:0000256" key="4">
    <source>
        <dbReference type="ARBA" id="ARBA00022679"/>
    </source>
</evidence>
<keyword evidence="7" id="KW-1133">Transmembrane helix</keyword>
<evidence type="ECO:0000256" key="1">
    <source>
        <dbReference type="ARBA" id="ARBA00000085"/>
    </source>
</evidence>
<keyword evidence="7" id="KW-0812">Transmembrane</keyword>
<keyword evidence="5 9" id="KW-0418">Kinase</keyword>
<dbReference type="Proteomes" id="UP000289269">
    <property type="component" value="Unassembled WGS sequence"/>
</dbReference>
<accession>A0A4Q0AJ46</accession>
<organism evidence="9 10">
    <name type="scientific">Candidatus Chaera renei</name>
    <dbReference type="NCBI Taxonomy" id="2506947"/>
    <lineage>
        <taxon>Bacteria</taxon>
        <taxon>Candidatus Saccharimonadota</taxon>
        <taxon>Candidatus Saccharimonadia</taxon>
        <taxon>Candidatus Saccharimonadales</taxon>
        <taxon>Candidatus Saccharimonadaceae</taxon>
        <taxon>Candidatus Chaera</taxon>
    </lineage>
</organism>
<dbReference type="InterPro" id="IPR004358">
    <property type="entry name" value="Sig_transdc_His_kin-like_C"/>
</dbReference>
<dbReference type="GO" id="GO:0000155">
    <property type="term" value="F:phosphorelay sensor kinase activity"/>
    <property type="evidence" value="ECO:0007669"/>
    <property type="project" value="InterPro"/>
</dbReference>
<evidence type="ECO:0000256" key="2">
    <source>
        <dbReference type="ARBA" id="ARBA00012438"/>
    </source>
</evidence>
<dbReference type="SUPFAM" id="SSF55874">
    <property type="entry name" value="ATPase domain of HSP90 chaperone/DNA topoisomerase II/histidine kinase"/>
    <property type="match status" value="1"/>
</dbReference>
<dbReference type="PANTHER" id="PTHR43711">
    <property type="entry name" value="TWO-COMPONENT HISTIDINE KINASE"/>
    <property type="match status" value="1"/>
</dbReference>
<dbReference type="InterPro" id="IPR050736">
    <property type="entry name" value="Sensor_HK_Regulatory"/>
</dbReference>
<dbReference type="SMART" id="SM00387">
    <property type="entry name" value="HATPase_c"/>
    <property type="match status" value="1"/>
</dbReference>
<dbReference type="InterPro" id="IPR036890">
    <property type="entry name" value="HATPase_C_sf"/>
</dbReference>